<dbReference type="EMBL" id="BK032610">
    <property type="protein sequence ID" value="DAF51124.1"/>
    <property type="molecule type" value="Genomic_DNA"/>
</dbReference>
<accession>A0A8S5SJ80</accession>
<proteinExistence type="predicted"/>
<name>A0A8S5SJ80_9CAUD</name>
<reference evidence="1" key="1">
    <citation type="journal article" date="2021" name="Proc. Natl. Acad. Sci. U.S.A.">
        <title>A Catalog of Tens of Thousands of Viruses from Human Metagenomes Reveals Hidden Associations with Chronic Diseases.</title>
        <authorList>
            <person name="Tisza M.J."/>
            <person name="Buck C.B."/>
        </authorList>
    </citation>
    <scope>NUCLEOTIDE SEQUENCE</scope>
    <source>
        <strain evidence="1">Ct4Uy2</strain>
    </source>
</reference>
<sequence>MKTIRKLTEREVVLNRLTQPIPMPVIYSLNYKVSNQTDDNSRLSSNL</sequence>
<evidence type="ECO:0000313" key="1">
    <source>
        <dbReference type="EMBL" id="DAF51124.1"/>
    </source>
</evidence>
<protein>
    <submittedName>
        <fullName evidence="1">Uncharacterized protein</fullName>
    </submittedName>
</protein>
<organism evidence="1">
    <name type="scientific">Siphoviridae sp. ct4Uy2</name>
    <dbReference type="NCBI Taxonomy" id="2827777"/>
    <lineage>
        <taxon>Viruses</taxon>
        <taxon>Duplodnaviria</taxon>
        <taxon>Heunggongvirae</taxon>
        <taxon>Uroviricota</taxon>
        <taxon>Caudoviricetes</taxon>
    </lineage>
</organism>